<accession>A0A9W9A967</accession>
<dbReference type="PANTHER" id="PTHR12482:SF62">
    <property type="entry name" value="LIPASE ROG1-RELATED"/>
    <property type="match status" value="1"/>
</dbReference>
<dbReference type="Gene3D" id="3.40.50.1820">
    <property type="entry name" value="alpha/beta hydrolase"/>
    <property type="match status" value="1"/>
</dbReference>
<comment type="caution">
    <text evidence="4">The sequence shown here is derived from an EMBL/GenBank/DDBJ whole genome shotgun (WGS) entry which is preliminary data.</text>
</comment>
<dbReference type="SUPFAM" id="SSF53474">
    <property type="entry name" value="alpha/beta-Hydrolases"/>
    <property type="match status" value="1"/>
</dbReference>
<dbReference type="InterPro" id="IPR029058">
    <property type="entry name" value="AB_hydrolase_fold"/>
</dbReference>
<keyword evidence="2" id="KW-0472">Membrane</keyword>
<dbReference type="EMBL" id="JAOTPV010000010">
    <property type="protein sequence ID" value="KAJ4477459.1"/>
    <property type="molecule type" value="Genomic_DNA"/>
</dbReference>
<dbReference type="Proteomes" id="UP001150266">
    <property type="component" value="Unassembled WGS sequence"/>
</dbReference>
<reference evidence="4" key="1">
    <citation type="submission" date="2022-08" db="EMBL/GenBank/DDBJ databases">
        <title>A Global Phylogenomic Analysis of the Shiitake Genus Lentinula.</title>
        <authorList>
            <consortium name="DOE Joint Genome Institute"/>
            <person name="Sierra-Patev S."/>
            <person name="Min B."/>
            <person name="Naranjo-Ortiz M."/>
            <person name="Looney B."/>
            <person name="Konkel Z."/>
            <person name="Slot J.C."/>
            <person name="Sakamoto Y."/>
            <person name="Steenwyk J.L."/>
            <person name="Rokas A."/>
            <person name="Carro J."/>
            <person name="Camarero S."/>
            <person name="Ferreira P."/>
            <person name="Molpeceres G."/>
            <person name="Ruiz-Duenas F.J."/>
            <person name="Serrano A."/>
            <person name="Henrissat B."/>
            <person name="Drula E."/>
            <person name="Hughes K.W."/>
            <person name="Mata J.L."/>
            <person name="Ishikawa N.K."/>
            <person name="Vargas-Isla R."/>
            <person name="Ushijima S."/>
            <person name="Smith C.A."/>
            <person name="Ahrendt S."/>
            <person name="Andreopoulos W."/>
            <person name="He G."/>
            <person name="Labutti K."/>
            <person name="Lipzen A."/>
            <person name="Ng V."/>
            <person name="Riley R."/>
            <person name="Sandor L."/>
            <person name="Barry K."/>
            <person name="Martinez A.T."/>
            <person name="Xiao Y."/>
            <person name="Gibbons J.G."/>
            <person name="Terashima K."/>
            <person name="Grigoriev I.V."/>
            <person name="Hibbett D.S."/>
        </authorList>
    </citation>
    <scope>NUCLEOTIDE SEQUENCE</scope>
    <source>
        <strain evidence="4">JLM2183</strain>
    </source>
</reference>
<organism evidence="4 5">
    <name type="scientific">Lentinula aciculospora</name>
    <dbReference type="NCBI Taxonomy" id="153920"/>
    <lineage>
        <taxon>Eukaryota</taxon>
        <taxon>Fungi</taxon>
        <taxon>Dikarya</taxon>
        <taxon>Basidiomycota</taxon>
        <taxon>Agaricomycotina</taxon>
        <taxon>Agaricomycetes</taxon>
        <taxon>Agaricomycetidae</taxon>
        <taxon>Agaricales</taxon>
        <taxon>Marasmiineae</taxon>
        <taxon>Omphalotaceae</taxon>
        <taxon>Lentinula</taxon>
    </lineage>
</organism>
<evidence type="ECO:0000313" key="5">
    <source>
        <dbReference type="Proteomes" id="UP001150266"/>
    </source>
</evidence>
<keyword evidence="5" id="KW-1185">Reference proteome</keyword>
<evidence type="ECO:0000259" key="3">
    <source>
        <dbReference type="Pfam" id="PF05057"/>
    </source>
</evidence>
<gene>
    <name evidence="4" type="ORF">J3R30DRAFT_3291299</name>
</gene>
<keyword evidence="2" id="KW-1133">Transmembrane helix</keyword>
<feature type="transmembrane region" description="Helical" evidence="2">
    <location>
        <begin position="280"/>
        <end position="306"/>
    </location>
</feature>
<dbReference type="InterPro" id="IPR007751">
    <property type="entry name" value="DUF676_lipase-like"/>
</dbReference>
<evidence type="ECO:0000313" key="4">
    <source>
        <dbReference type="EMBL" id="KAJ4477459.1"/>
    </source>
</evidence>
<comment type="similarity">
    <text evidence="1">Belongs to the putative lipase ROG1 family.</text>
</comment>
<proteinExistence type="inferred from homology"/>
<sequence>MNIHLHVLLHGLWGSTKHLESAVRVFLARHGQPESVHAVESQERVQLLLIEANEGTKTYDGIDWGAERAVEEIQNALCAISTKGDRVTKFSLMGYNLGGLHARYVVAILYTKNFFDIVQAVNFTTFATPHMGIPHINHSLFSRISKYVGVRMLGNTGKQLYCLDCWGETGRPLLEVMADRDFVFWRALNAFRNIDIYANAVHDRMVPYVSGAFELLDPFEAHIDKIQVEFDSDYHPMLNSWSLNNDKKVKGDFSLVECLRAWKPLPFMGPFIQWNFPCNLASFILMALLPIIIPVLVILLPVTFVFNTRSSGIRVKSLERASMSAQERLVQIFTTLDHTITQVEDTLAQANRTPANTEAQTMSRKRKLAKKNLIASESDLPASMQKMATDLNELSVRKHLAWFHPTRNSHAIIICREQDQFSGHALGEAVLRHWADHFVL</sequence>
<dbReference type="Pfam" id="PF05057">
    <property type="entry name" value="DUF676"/>
    <property type="match status" value="1"/>
</dbReference>
<dbReference type="InterPro" id="IPR044294">
    <property type="entry name" value="Lipase-like"/>
</dbReference>
<protein>
    <submittedName>
        <fullName evidence="4">DUF676-domain-containing protein</fullName>
    </submittedName>
</protein>
<evidence type="ECO:0000256" key="1">
    <source>
        <dbReference type="ARBA" id="ARBA00007920"/>
    </source>
</evidence>
<evidence type="ECO:0000256" key="2">
    <source>
        <dbReference type="SAM" id="Phobius"/>
    </source>
</evidence>
<dbReference type="OrthoDB" id="273452at2759"/>
<dbReference type="AlphaFoldDB" id="A0A9W9A967"/>
<dbReference type="PANTHER" id="PTHR12482">
    <property type="entry name" value="LIPASE ROG1-RELATED-RELATED"/>
    <property type="match status" value="1"/>
</dbReference>
<name>A0A9W9A967_9AGAR</name>
<keyword evidence="2" id="KW-0812">Transmembrane</keyword>
<feature type="domain" description="DUF676" evidence="3">
    <location>
        <begin position="3"/>
        <end position="210"/>
    </location>
</feature>